<organism evidence="1 2">
    <name type="scientific">Linum trigynum</name>
    <dbReference type="NCBI Taxonomy" id="586398"/>
    <lineage>
        <taxon>Eukaryota</taxon>
        <taxon>Viridiplantae</taxon>
        <taxon>Streptophyta</taxon>
        <taxon>Embryophyta</taxon>
        <taxon>Tracheophyta</taxon>
        <taxon>Spermatophyta</taxon>
        <taxon>Magnoliopsida</taxon>
        <taxon>eudicotyledons</taxon>
        <taxon>Gunneridae</taxon>
        <taxon>Pentapetalae</taxon>
        <taxon>rosids</taxon>
        <taxon>fabids</taxon>
        <taxon>Malpighiales</taxon>
        <taxon>Linaceae</taxon>
        <taxon>Linum</taxon>
    </lineage>
</organism>
<gene>
    <name evidence="1" type="ORF">LTRI10_LOCUS51863</name>
</gene>
<evidence type="ECO:0000313" key="1">
    <source>
        <dbReference type="EMBL" id="CAL1412580.1"/>
    </source>
</evidence>
<reference evidence="1 2" key="1">
    <citation type="submission" date="2024-04" db="EMBL/GenBank/DDBJ databases">
        <authorList>
            <person name="Fracassetti M."/>
        </authorList>
    </citation>
    <scope>NUCLEOTIDE SEQUENCE [LARGE SCALE GENOMIC DNA]</scope>
</reference>
<evidence type="ECO:0000313" key="2">
    <source>
        <dbReference type="Proteomes" id="UP001497516"/>
    </source>
</evidence>
<accession>A0AAV2GT86</accession>
<protein>
    <submittedName>
        <fullName evidence="1">Uncharacterized protein</fullName>
    </submittedName>
</protein>
<dbReference type="AlphaFoldDB" id="A0AAV2GT86"/>
<dbReference type="PANTHER" id="PTHR48475">
    <property type="entry name" value="RIBONUCLEASE H"/>
    <property type="match status" value="1"/>
</dbReference>
<name>A0AAV2GT86_9ROSI</name>
<dbReference type="Proteomes" id="UP001497516">
    <property type="component" value="Chromosome 9"/>
</dbReference>
<dbReference type="PANTHER" id="PTHR48475:SF1">
    <property type="entry name" value="RNASE H TYPE-1 DOMAIN-CONTAINING PROTEIN"/>
    <property type="match status" value="1"/>
</dbReference>
<proteinExistence type="predicted"/>
<keyword evidence="2" id="KW-1185">Reference proteome</keyword>
<sequence>MRGITEEKRKFCPAMLLKIGAHLFPHFGNVSARGRLAAYYWLERRLETDDKVQPVVVNVLKESAHRASAECASVIFETDGKPWYYDILRYIEDKEYPEGASSNEKRTIRRLAAGYVLSGKVLYKRGYGNVLLRCDDSKEVRYIIREVHEGVCGTHATGHAIARKILRAGSYWQE</sequence>
<dbReference type="EMBL" id="OZ034822">
    <property type="protein sequence ID" value="CAL1412580.1"/>
    <property type="molecule type" value="Genomic_DNA"/>
</dbReference>